<sequence length="459" mass="52173">MSLLDRLADTGRGGRIGTVLANSSACADDVCLMGRDHTDVQLMINMSLSFANEERYLLQPTKTVALNIKPSKRTTIPKSECFKLGEINLNHVDTSVHLGITRTTSVCETAEVNVDGNISKARRALYSLLGAGLHGHNGLDHKSMLDLYKSFVLPVLTYGIEIFTPNSTLIKQLDLFQRKTIKQILSLPNNAADPCVLILTGLLPIEALYHLKILNFFNNICGQKESSIERQIVVRQLSVKSGKSSSWINCVLPLLVKYDLGDVDDYLQNPLNKSQWRLKVHKTVVNYWKEYIDRIARTYSSLKYMNIQYSPGKFHPLIQVGCSSALEVTRLPTRFRLLTGTYVLQVNRCRFNQYAISAVCPNCKVEDETVEHFLLHCSALEQVRAPVMCRIWNLLESMDLTKQVTSPALLAQTLIDWSIIVPNHPSYRDKMLMLEFHIRRLFFHLHTTRYRLYKELSGN</sequence>
<proteinExistence type="predicted"/>
<dbReference type="Proteomes" id="UP000828390">
    <property type="component" value="Unassembled WGS sequence"/>
</dbReference>
<dbReference type="AlphaFoldDB" id="A0A9D4DYC2"/>
<name>A0A9D4DYC2_DREPO</name>
<keyword evidence="2" id="KW-1185">Reference proteome</keyword>
<dbReference type="EMBL" id="JAIWYP010000009">
    <property type="protein sequence ID" value="KAH3769438.1"/>
    <property type="molecule type" value="Genomic_DNA"/>
</dbReference>
<evidence type="ECO:0000313" key="2">
    <source>
        <dbReference type="Proteomes" id="UP000828390"/>
    </source>
</evidence>
<accession>A0A9D4DYC2</accession>
<organism evidence="1 2">
    <name type="scientific">Dreissena polymorpha</name>
    <name type="common">Zebra mussel</name>
    <name type="synonym">Mytilus polymorpha</name>
    <dbReference type="NCBI Taxonomy" id="45954"/>
    <lineage>
        <taxon>Eukaryota</taxon>
        <taxon>Metazoa</taxon>
        <taxon>Spiralia</taxon>
        <taxon>Lophotrochozoa</taxon>
        <taxon>Mollusca</taxon>
        <taxon>Bivalvia</taxon>
        <taxon>Autobranchia</taxon>
        <taxon>Heteroconchia</taxon>
        <taxon>Euheterodonta</taxon>
        <taxon>Imparidentia</taxon>
        <taxon>Neoheterodontei</taxon>
        <taxon>Myida</taxon>
        <taxon>Dreissenoidea</taxon>
        <taxon>Dreissenidae</taxon>
        <taxon>Dreissena</taxon>
    </lineage>
</organism>
<protein>
    <recommendedName>
        <fullName evidence="3">Reverse transcriptase zinc-binding domain-containing protein</fullName>
    </recommendedName>
</protein>
<evidence type="ECO:0008006" key="3">
    <source>
        <dbReference type="Google" id="ProtNLM"/>
    </source>
</evidence>
<evidence type="ECO:0000313" key="1">
    <source>
        <dbReference type="EMBL" id="KAH3769438.1"/>
    </source>
</evidence>
<reference evidence="1" key="2">
    <citation type="submission" date="2020-11" db="EMBL/GenBank/DDBJ databases">
        <authorList>
            <person name="McCartney M.A."/>
            <person name="Auch B."/>
            <person name="Kono T."/>
            <person name="Mallez S."/>
            <person name="Becker A."/>
            <person name="Gohl D.M."/>
            <person name="Silverstein K.A.T."/>
            <person name="Koren S."/>
            <person name="Bechman K.B."/>
            <person name="Herman A."/>
            <person name="Abrahante J.E."/>
            <person name="Garbe J."/>
        </authorList>
    </citation>
    <scope>NUCLEOTIDE SEQUENCE</scope>
    <source>
        <strain evidence="1">Duluth1</strain>
        <tissue evidence="1">Whole animal</tissue>
    </source>
</reference>
<reference evidence="1" key="1">
    <citation type="journal article" date="2019" name="bioRxiv">
        <title>The Genome of the Zebra Mussel, Dreissena polymorpha: A Resource for Invasive Species Research.</title>
        <authorList>
            <person name="McCartney M.A."/>
            <person name="Auch B."/>
            <person name="Kono T."/>
            <person name="Mallez S."/>
            <person name="Zhang Y."/>
            <person name="Obille A."/>
            <person name="Becker A."/>
            <person name="Abrahante J.E."/>
            <person name="Garbe J."/>
            <person name="Badalamenti J.P."/>
            <person name="Herman A."/>
            <person name="Mangelson H."/>
            <person name="Liachko I."/>
            <person name="Sullivan S."/>
            <person name="Sone E.D."/>
            <person name="Koren S."/>
            <person name="Silverstein K.A.T."/>
            <person name="Beckman K.B."/>
            <person name="Gohl D.M."/>
        </authorList>
    </citation>
    <scope>NUCLEOTIDE SEQUENCE</scope>
    <source>
        <strain evidence="1">Duluth1</strain>
        <tissue evidence="1">Whole animal</tissue>
    </source>
</reference>
<gene>
    <name evidence="1" type="ORF">DPMN_170707</name>
</gene>
<comment type="caution">
    <text evidence="1">The sequence shown here is derived from an EMBL/GenBank/DDBJ whole genome shotgun (WGS) entry which is preliminary data.</text>
</comment>